<dbReference type="PANTHER" id="PTHR24373">
    <property type="entry name" value="SLIT RELATED LEUCINE-RICH REPEAT NEURONAL PROTEIN"/>
    <property type="match status" value="1"/>
</dbReference>
<keyword evidence="4" id="KW-0812">Transmembrane</keyword>
<evidence type="ECO:0000256" key="2">
    <source>
        <dbReference type="ARBA" id="ARBA00022729"/>
    </source>
</evidence>
<dbReference type="EMBL" id="CAJNOQ010001159">
    <property type="protein sequence ID" value="CAF0872738.1"/>
    <property type="molecule type" value="Genomic_DNA"/>
</dbReference>
<evidence type="ECO:0000313" key="5">
    <source>
        <dbReference type="EMBL" id="CAF0872738.1"/>
    </source>
</evidence>
<dbReference type="SMART" id="SM00369">
    <property type="entry name" value="LRR_TYP"/>
    <property type="match status" value="3"/>
</dbReference>
<reference evidence="5" key="1">
    <citation type="submission" date="2021-02" db="EMBL/GenBank/DDBJ databases">
        <authorList>
            <person name="Nowell W R."/>
        </authorList>
    </citation>
    <scope>NUCLEOTIDE SEQUENCE</scope>
</reference>
<dbReference type="InterPro" id="IPR001611">
    <property type="entry name" value="Leu-rich_rpt"/>
</dbReference>
<dbReference type="Gene3D" id="3.80.10.10">
    <property type="entry name" value="Ribonuclease Inhibitor"/>
    <property type="match status" value="2"/>
</dbReference>
<dbReference type="SUPFAM" id="SSF52058">
    <property type="entry name" value="L domain-like"/>
    <property type="match status" value="1"/>
</dbReference>
<evidence type="ECO:0000256" key="4">
    <source>
        <dbReference type="SAM" id="Phobius"/>
    </source>
</evidence>
<sequence>MPNVPITMTSSNCSACKYSCRCTIDPIFMSMNCSSYLLNITYDGCSTDWYEINFSSRNLEYLNHDTFKQLRTKRLLLKSNLISLIDDTTFTSMSVILEYLDLQLNQLQQLTNWIPTLKTQLKELNIASNQLETLTHLETLTKLEVLNVSRNQIHVFPKELHYLISLITLDLSYNKLSSIPRYALNGLTNLTYLSFASNRNLSCIIQDSFKYLKSLKSLDLSSTNLKDLDACSFNQLVKLQILKIELVPLNCTSCWLRIAYENNIQTLGQCIDVTQTFNLSNSLSTLSRWCQTTAVNCSTDYCEPGTYLNIDIPSSALSVQSKRSQHRNLDIILGIIFGTIGLITLLVIAFILNRLRQGKKPCFLNVKKRSTTTSTRTIVSNDPSVIESVVTHGGNGNNRDQIYANNYIDKTRSTKDSKKRLNFGYDKHNPVFSTNPSQLKNENNLIIENTYTGGNNNGSFSEDL</sequence>
<dbReference type="PANTHER" id="PTHR24373:SF275">
    <property type="entry name" value="TIR DOMAIN-CONTAINING PROTEIN"/>
    <property type="match status" value="1"/>
</dbReference>
<organism evidence="5 7">
    <name type="scientific">Didymodactylos carnosus</name>
    <dbReference type="NCBI Taxonomy" id="1234261"/>
    <lineage>
        <taxon>Eukaryota</taxon>
        <taxon>Metazoa</taxon>
        <taxon>Spiralia</taxon>
        <taxon>Gnathifera</taxon>
        <taxon>Rotifera</taxon>
        <taxon>Eurotatoria</taxon>
        <taxon>Bdelloidea</taxon>
        <taxon>Philodinida</taxon>
        <taxon>Philodinidae</taxon>
        <taxon>Didymodactylos</taxon>
    </lineage>
</organism>
<gene>
    <name evidence="5" type="ORF">GPM918_LOCUS7187</name>
    <name evidence="6" type="ORF">SRO942_LOCUS7187</name>
</gene>
<feature type="transmembrane region" description="Helical" evidence="4">
    <location>
        <begin position="331"/>
        <end position="352"/>
    </location>
</feature>
<dbReference type="InterPro" id="IPR032675">
    <property type="entry name" value="LRR_dom_sf"/>
</dbReference>
<keyword evidence="3" id="KW-0677">Repeat</keyword>
<dbReference type="AlphaFoldDB" id="A0A813XK84"/>
<keyword evidence="1" id="KW-0433">Leucine-rich repeat</keyword>
<protein>
    <submittedName>
        <fullName evidence="5">Uncharacterized protein</fullName>
    </submittedName>
</protein>
<evidence type="ECO:0000256" key="1">
    <source>
        <dbReference type="ARBA" id="ARBA00022614"/>
    </source>
</evidence>
<dbReference type="InterPro" id="IPR003591">
    <property type="entry name" value="Leu-rich_rpt_typical-subtyp"/>
</dbReference>
<name>A0A813XK84_9BILA</name>
<keyword evidence="4" id="KW-0472">Membrane</keyword>
<dbReference type="PRINTS" id="PR00019">
    <property type="entry name" value="LEURICHRPT"/>
</dbReference>
<evidence type="ECO:0000313" key="7">
    <source>
        <dbReference type="Proteomes" id="UP000663829"/>
    </source>
</evidence>
<evidence type="ECO:0000256" key="3">
    <source>
        <dbReference type="ARBA" id="ARBA00022737"/>
    </source>
</evidence>
<dbReference type="OrthoDB" id="676979at2759"/>
<dbReference type="Proteomes" id="UP000663829">
    <property type="component" value="Unassembled WGS sequence"/>
</dbReference>
<keyword evidence="7" id="KW-1185">Reference proteome</keyword>
<keyword evidence="4" id="KW-1133">Transmembrane helix</keyword>
<comment type="caution">
    <text evidence="5">The sequence shown here is derived from an EMBL/GenBank/DDBJ whole genome shotgun (WGS) entry which is preliminary data.</text>
</comment>
<accession>A0A813XK84</accession>
<dbReference type="PROSITE" id="PS51450">
    <property type="entry name" value="LRR"/>
    <property type="match status" value="2"/>
</dbReference>
<dbReference type="InterPro" id="IPR050328">
    <property type="entry name" value="Dev_Immune_Receptor"/>
</dbReference>
<keyword evidence="2" id="KW-0732">Signal</keyword>
<dbReference type="Proteomes" id="UP000681722">
    <property type="component" value="Unassembled WGS sequence"/>
</dbReference>
<dbReference type="Pfam" id="PF13855">
    <property type="entry name" value="LRR_8"/>
    <property type="match status" value="1"/>
</dbReference>
<dbReference type="EMBL" id="CAJOBC010001159">
    <property type="protein sequence ID" value="CAF3659954.1"/>
    <property type="molecule type" value="Genomic_DNA"/>
</dbReference>
<evidence type="ECO:0000313" key="6">
    <source>
        <dbReference type="EMBL" id="CAF3659954.1"/>
    </source>
</evidence>
<proteinExistence type="predicted"/>